<dbReference type="InterPro" id="IPR036388">
    <property type="entry name" value="WH-like_DNA-bd_sf"/>
</dbReference>
<dbReference type="EMBL" id="CP108341">
    <property type="protein sequence ID" value="WTW32108.1"/>
    <property type="molecule type" value="Genomic_DNA"/>
</dbReference>
<evidence type="ECO:0000313" key="5">
    <source>
        <dbReference type="EMBL" id="WTW32108.1"/>
    </source>
</evidence>
<dbReference type="RefSeq" id="WP_043207182.1">
    <property type="nucleotide sequence ID" value="NZ_CP108341.1"/>
</dbReference>
<keyword evidence="2" id="KW-0238">DNA-binding</keyword>
<name>A0ABZ1MY74_STREF</name>
<reference evidence="5 6" key="1">
    <citation type="submission" date="2022-10" db="EMBL/GenBank/DDBJ databases">
        <title>The complete genomes of actinobacterial strains from the NBC collection.</title>
        <authorList>
            <person name="Joergensen T.S."/>
            <person name="Alvarez Arevalo M."/>
            <person name="Sterndorff E.B."/>
            <person name="Faurdal D."/>
            <person name="Vuksanovic O."/>
            <person name="Mourched A.-S."/>
            <person name="Charusanti P."/>
            <person name="Shaw S."/>
            <person name="Blin K."/>
            <person name="Weber T."/>
        </authorList>
    </citation>
    <scope>NUCLEOTIDE SEQUENCE [LARGE SCALE GENOMIC DNA]</scope>
    <source>
        <strain evidence="5 6">NBC_00017</strain>
    </source>
</reference>
<evidence type="ECO:0000256" key="2">
    <source>
        <dbReference type="ARBA" id="ARBA00023125"/>
    </source>
</evidence>
<dbReference type="Pfam" id="PF01638">
    <property type="entry name" value="HxlR"/>
    <property type="match status" value="1"/>
</dbReference>
<dbReference type="PROSITE" id="PS51118">
    <property type="entry name" value="HTH_HXLR"/>
    <property type="match status" value="1"/>
</dbReference>
<sequence length="166" mass="18352">MTSSLIGLLADRDSWRSERCSAARALEVLGTPANLLVLREAFYGTTYFQDFVRETPLSEPAMAKRLRELVDVGLLTRVPYQEAGQRTRHRYELTPPGEELMVAFFALMEWGDRHAAPDGGPVRLRHRDCGAQVHPRLSCTEGHILPPGEVEVVAAPALLSTVAADD</sequence>
<proteinExistence type="predicted"/>
<dbReference type="InterPro" id="IPR036390">
    <property type="entry name" value="WH_DNA-bd_sf"/>
</dbReference>
<protein>
    <submittedName>
        <fullName evidence="5">Helix-turn-helix transcriptional regulator</fullName>
    </submittedName>
</protein>
<evidence type="ECO:0000259" key="4">
    <source>
        <dbReference type="PROSITE" id="PS51118"/>
    </source>
</evidence>
<dbReference type="Gene3D" id="1.10.10.10">
    <property type="entry name" value="Winged helix-like DNA-binding domain superfamily/Winged helix DNA-binding domain"/>
    <property type="match status" value="1"/>
</dbReference>
<dbReference type="InterPro" id="IPR002577">
    <property type="entry name" value="HTH_HxlR"/>
</dbReference>
<dbReference type="Proteomes" id="UP001621512">
    <property type="component" value="Chromosome"/>
</dbReference>
<keyword evidence="1" id="KW-0805">Transcription regulation</keyword>
<dbReference type="SUPFAM" id="SSF46785">
    <property type="entry name" value="Winged helix' DNA-binding domain"/>
    <property type="match status" value="1"/>
</dbReference>
<accession>A0ABZ1MY74</accession>
<dbReference type="PANTHER" id="PTHR33204:SF18">
    <property type="entry name" value="TRANSCRIPTIONAL REGULATORY PROTEIN"/>
    <property type="match status" value="1"/>
</dbReference>
<organism evidence="5 6">
    <name type="scientific">Streptomyces purpurascens</name>
    <dbReference type="NCBI Taxonomy" id="1924"/>
    <lineage>
        <taxon>Bacteria</taxon>
        <taxon>Bacillati</taxon>
        <taxon>Actinomycetota</taxon>
        <taxon>Actinomycetes</taxon>
        <taxon>Kitasatosporales</taxon>
        <taxon>Streptomycetaceae</taxon>
        <taxon>Streptomyces</taxon>
    </lineage>
</organism>
<evidence type="ECO:0000256" key="1">
    <source>
        <dbReference type="ARBA" id="ARBA00023015"/>
    </source>
</evidence>
<keyword evidence="6" id="KW-1185">Reference proteome</keyword>
<evidence type="ECO:0000313" key="6">
    <source>
        <dbReference type="Proteomes" id="UP001621512"/>
    </source>
</evidence>
<evidence type="ECO:0000256" key="3">
    <source>
        <dbReference type="ARBA" id="ARBA00023163"/>
    </source>
</evidence>
<keyword evidence="3" id="KW-0804">Transcription</keyword>
<gene>
    <name evidence="5" type="ORF">OHU35_41185</name>
</gene>
<feature type="domain" description="HTH hxlR-type" evidence="4">
    <location>
        <begin position="20"/>
        <end position="119"/>
    </location>
</feature>
<dbReference type="PANTHER" id="PTHR33204">
    <property type="entry name" value="TRANSCRIPTIONAL REGULATOR, MARR FAMILY"/>
    <property type="match status" value="1"/>
</dbReference>